<protein>
    <submittedName>
        <fullName evidence="1">Uncharacterized protein</fullName>
    </submittedName>
</protein>
<dbReference type="EMBL" id="OR481006">
    <property type="protein sequence ID" value="WNO47432.1"/>
    <property type="molecule type" value="Genomic_DNA"/>
</dbReference>
<name>A0AA96KSH9_9CAUD</name>
<evidence type="ECO:0000313" key="1">
    <source>
        <dbReference type="EMBL" id="WNO47432.1"/>
    </source>
</evidence>
<reference evidence="1" key="1">
    <citation type="submission" date="2023-08" db="EMBL/GenBank/DDBJ databases">
        <authorList>
            <person name="Nazir A."/>
        </authorList>
    </citation>
    <scope>NUCLEOTIDE SEQUENCE</scope>
</reference>
<proteinExistence type="predicted"/>
<sequence>MKLTINLTWDTIRYDHEKMEGVLAENLFGCDNFTISKFSDGRYEVDFWNDEDGYVWTYECYFTDHDHLLHVVIGEEK</sequence>
<organism evidence="1">
    <name type="scientific">Staphylococcus phage vB_VibM_10AMN12</name>
    <dbReference type="NCBI Taxonomy" id="3076785"/>
    <lineage>
        <taxon>Viruses</taxon>
        <taxon>Duplodnaviria</taxon>
        <taxon>Heunggongvirae</taxon>
        <taxon>Uroviricota</taxon>
        <taxon>Caudoviricetes</taxon>
    </lineage>
</organism>
<accession>A0AA96KSH9</accession>